<feature type="chain" id="PRO_5038387976" evidence="2">
    <location>
        <begin position="21"/>
        <end position="474"/>
    </location>
</feature>
<evidence type="ECO:0000313" key="3">
    <source>
        <dbReference type="EMBL" id="HIT49486.1"/>
    </source>
</evidence>
<keyword evidence="2" id="KW-0732">Signal</keyword>
<reference evidence="3" key="2">
    <citation type="journal article" date="2021" name="PeerJ">
        <title>Extensive microbial diversity within the chicken gut microbiome revealed by metagenomics and culture.</title>
        <authorList>
            <person name="Gilroy R."/>
            <person name="Ravi A."/>
            <person name="Getino M."/>
            <person name="Pursley I."/>
            <person name="Horton D.L."/>
            <person name="Alikhan N.F."/>
            <person name="Baker D."/>
            <person name="Gharbi K."/>
            <person name="Hall N."/>
            <person name="Watson M."/>
            <person name="Adriaenssens E.M."/>
            <person name="Foster-Nyarko E."/>
            <person name="Jarju S."/>
            <person name="Secka A."/>
            <person name="Antonio M."/>
            <person name="Oren A."/>
            <person name="Chaudhuri R.R."/>
            <person name="La Ragione R."/>
            <person name="Hildebrand F."/>
            <person name="Pallen M.J."/>
        </authorList>
    </citation>
    <scope>NUCLEOTIDE SEQUENCE</scope>
    <source>
        <strain evidence="3">ChiW17-6978</strain>
    </source>
</reference>
<keyword evidence="1" id="KW-1133">Transmembrane helix</keyword>
<gene>
    <name evidence="3" type="ORF">IAD46_00515</name>
</gene>
<keyword evidence="1" id="KW-0472">Membrane</keyword>
<evidence type="ECO:0000313" key="4">
    <source>
        <dbReference type="Proteomes" id="UP000886758"/>
    </source>
</evidence>
<dbReference type="Proteomes" id="UP000886758">
    <property type="component" value="Unassembled WGS sequence"/>
</dbReference>
<name>A0A9D1KIG2_9MOLU</name>
<keyword evidence="1" id="KW-0812">Transmembrane</keyword>
<proteinExistence type="predicted"/>
<organism evidence="3 4">
    <name type="scientific">Candidatus Pelethenecus faecipullorum</name>
    <dbReference type="NCBI Taxonomy" id="2840900"/>
    <lineage>
        <taxon>Bacteria</taxon>
        <taxon>Bacillati</taxon>
        <taxon>Mycoplasmatota</taxon>
        <taxon>Mollicutes</taxon>
        <taxon>Candidatus Pelethenecus</taxon>
    </lineage>
</organism>
<evidence type="ECO:0000256" key="2">
    <source>
        <dbReference type="SAM" id="SignalP"/>
    </source>
</evidence>
<evidence type="ECO:0000256" key="1">
    <source>
        <dbReference type="SAM" id="Phobius"/>
    </source>
</evidence>
<dbReference type="AlphaFoldDB" id="A0A9D1KIG2"/>
<feature type="transmembrane region" description="Helical" evidence="1">
    <location>
        <begin position="441"/>
        <end position="462"/>
    </location>
</feature>
<reference evidence="3" key="1">
    <citation type="submission" date="2020-10" db="EMBL/GenBank/DDBJ databases">
        <authorList>
            <person name="Gilroy R."/>
        </authorList>
    </citation>
    <scope>NUCLEOTIDE SEQUENCE</scope>
    <source>
        <strain evidence="3">ChiW17-6978</strain>
    </source>
</reference>
<comment type="caution">
    <text evidence="3">The sequence shown here is derived from an EMBL/GenBank/DDBJ whole genome shotgun (WGS) entry which is preliminary data.</text>
</comment>
<protein>
    <submittedName>
        <fullName evidence="3">Uncharacterized protein</fullName>
    </submittedName>
</protein>
<feature type="signal peptide" evidence="2">
    <location>
        <begin position="1"/>
        <end position="20"/>
    </location>
</feature>
<accession>A0A9D1KIG2</accession>
<dbReference type="EMBL" id="DVLF01000018">
    <property type="protein sequence ID" value="HIT49486.1"/>
    <property type="molecule type" value="Genomic_DNA"/>
</dbReference>
<sequence length="474" mass="55499">MKKGFVVILIFFMLSLSVYAGEITYDNVISDTTSIEEDFEILGFDIEDYYEPTQYNYEKWYVIGMAESYLDETDRIQTYFYLYNPTRYGDPDYMSTVASFNLAYKLNDNPEESISAIKLDYDQEHLIYKVKGFAYPYVEQATVFIIEIQHHSLSGNGIQSESDFSANLKHSDTSGFQVEINFNTVLIIEEYQVVEIEVYQDDNFLNNWESFWKMGETRMLVYFYNFNFPEHVSYDSVEYAKFSYIYNTYYEKIYLDSLDFSPSIEYAEFNIKELKSREKVVSEYNTDSKTLRVNQHSQELTFPTFYLGNRIEDQQFGTLDVSGELDSFNYDCSVLLDSTFKTIQRDQDWPKPLHRVSFNHIDYTTLDEVEMIELHYKHDGIVYKCQVIDQPVDEDDFQQGTARPPQSDSPWWEQILEAFRIVGAWILGLFDLAAPSFVQKIVGAVVCFIGVLLIPAIIRLLINLISSIINMIFK</sequence>